<accession>A0AAV4TGV5</accession>
<name>A0AAV4TGV5_CAEEX</name>
<evidence type="ECO:0008006" key="4">
    <source>
        <dbReference type="Google" id="ProtNLM"/>
    </source>
</evidence>
<comment type="caution">
    <text evidence="2">The sequence shown here is derived from an EMBL/GenBank/DDBJ whole genome shotgun (WGS) entry which is preliminary data.</text>
</comment>
<reference evidence="2 3" key="1">
    <citation type="submission" date="2021-06" db="EMBL/GenBank/DDBJ databases">
        <title>Caerostris extrusa draft genome.</title>
        <authorList>
            <person name="Kono N."/>
            <person name="Arakawa K."/>
        </authorList>
    </citation>
    <scope>NUCLEOTIDE SEQUENCE [LARGE SCALE GENOMIC DNA]</scope>
</reference>
<dbReference type="AlphaFoldDB" id="A0AAV4TGV5"/>
<evidence type="ECO:0000313" key="3">
    <source>
        <dbReference type="Proteomes" id="UP001054945"/>
    </source>
</evidence>
<proteinExistence type="predicted"/>
<dbReference type="EMBL" id="BPLR01010947">
    <property type="protein sequence ID" value="GIY43218.1"/>
    <property type="molecule type" value="Genomic_DNA"/>
</dbReference>
<evidence type="ECO:0000256" key="1">
    <source>
        <dbReference type="SAM" id="MobiDB-lite"/>
    </source>
</evidence>
<sequence>MRVLPLRTGFWKTSESLSLRVSPPDREKQTTPSLAAGDTPRSIGLQWTRENSLASSPSVGVAVWIHKNLRPLFTEEKWPLCFSHPITMSPLMDGRSWLFLHVLTRLYAQLFYEFLHGSQLYGHPNEHRAPSIGEIRGRGGNSLSKQVDGSHLKNLISRSIQMGEISQMKEMTVECFIKKSAASISGEIGWRIYFCGRGSSCLQIDSGHGALPQESVFPCRM</sequence>
<keyword evidence="3" id="KW-1185">Reference proteome</keyword>
<evidence type="ECO:0000313" key="2">
    <source>
        <dbReference type="EMBL" id="GIY43218.1"/>
    </source>
</evidence>
<organism evidence="2 3">
    <name type="scientific">Caerostris extrusa</name>
    <name type="common">Bark spider</name>
    <name type="synonym">Caerostris bankana</name>
    <dbReference type="NCBI Taxonomy" id="172846"/>
    <lineage>
        <taxon>Eukaryota</taxon>
        <taxon>Metazoa</taxon>
        <taxon>Ecdysozoa</taxon>
        <taxon>Arthropoda</taxon>
        <taxon>Chelicerata</taxon>
        <taxon>Arachnida</taxon>
        <taxon>Araneae</taxon>
        <taxon>Araneomorphae</taxon>
        <taxon>Entelegynae</taxon>
        <taxon>Araneoidea</taxon>
        <taxon>Araneidae</taxon>
        <taxon>Caerostris</taxon>
    </lineage>
</organism>
<protein>
    <recommendedName>
        <fullName evidence="4">Cytochrome c biogenesis B</fullName>
    </recommendedName>
</protein>
<dbReference type="Proteomes" id="UP001054945">
    <property type="component" value="Unassembled WGS sequence"/>
</dbReference>
<feature type="region of interest" description="Disordered" evidence="1">
    <location>
        <begin position="21"/>
        <end position="40"/>
    </location>
</feature>
<gene>
    <name evidence="2" type="ORF">CEXT_637101</name>
</gene>